<reference evidence="2 3" key="1">
    <citation type="submission" date="2023-10" db="EMBL/GenBank/DDBJ databases">
        <title>Chromosome-scale genome assembly provides insights into flower coloration mechanisms of Canna indica.</title>
        <authorList>
            <person name="Li C."/>
        </authorList>
    </citation>
    <scope>NUCLEOTIDE SEQUENCE [LARGE SCALE GENOMIC DNA]</scope>
    <source>
        <tissue evidence="2">Flower</tissue>
    </source>
</reference>
<keyword evidence="1" id="KW-0812">Transmembrane</keyword>
<dbReference type="EMBL" id="CP136896">
    <property type="protein sequence ID" value="WOL15442.1"/>
    <property type="molecule type" value="Genomic_DNA"/>
</dbReference>
<accession>A0AAQ3KXL6</accession>
<dbReference type="PANTHER" id="PTHR33133:SF3">
    <property type="entry name" value="TRANSMEMBRANE PROTEIN"/>
    <property type="match status" value="1"/>
</dbReference>
<dbReference type="AlphaFoldDB" id="A0AAQ3KXL6"/>
<feature type="transmembrane region" description="Helical" evidence="1">
    <location>
        <begin position="21"/>
        <end position="44"/>
    </location>
</feature>
<feature type="transmembrane region" description="Helical" evidence="1">
    <location>
        <begin position="144"/>
        <end position="168"/>
    </location>
</feature>
<evidence type="ECO:0000313" key="2">
    <source>
        <dbReference type="EMBL" id="WOL15442.1"/>
    </source>
</evidence>
<evidence type="ECO:0000256" key="1">
    <source>
        <dbReference type="SAM" id="Phobius"/>
    </source>
</evidence>
<feature type="transmembrane region" description="Helical" evidence="1">
    <location>
        <begin position="228"/>
        <end position="251"/>
    </location>
</feature>
<protein>
    <submittedName>
        <fullName evidence="2">Uncharacterized protein</fullName>
    </submittedName>
</protein>
<keyword evidence="1" id="KW-0472">Membrane</keyword>
<dbReference type="Proteomes" id="UP001327560">
    <property type="component" value="Chromosome 7"/>
</dbReference>
<sequence length="328" mass="35042">MEMAIRITRSSITAFSNGYHSFTSIAALLVLPCSASLLLSQALVTTSTTTLQTISARCWSLFRAARFPASAELISLLSAKISQTIFAFVFTLPFVLTLLLLAKSCIVLIIRSDGAGRRRKADGAGLPPLSSLLAAYRSVLPTHLFNSFVLLSASSGTLALLCIAFNAGDALGIPSSVSGFAAAGAVLYAVVVANATVICNMAVVVSAMDDCGGCLALLKAGLLVRGRVATALCLALPANLGMAAVEALFQYRVVREYNLVGKMSSSLVWEAFSIAYIHALLVVLDVIMSCMFFKSCRRDLILNCDPHHHHHHHHHHQLEQEGKAHFTV</sequence>
<gene>
    <name evidence="2" type="ORF">Cni_G24223</name>
</gene>
<feature type="transmembrane region" description="Helical" evidence="1">
    <location>
        <begin position="85"/>
        <end position="110"/>
    </location>
</feature>
<organism evidence="2 3">
    <name type="scientific">Canna indica</name>
    <name type="common">Indian-shot</name>
    <dbReference type="NCBI Taxonomy" id="4628"/>
    <lineage>
        <taxon>Eukaryota</taxon>
        <taxon>Viridiplantae</taxon>
        <taxon>Streptophyta</taxon>
        <taxon>Embryophyta</taxon>
        <taxon>Tracheophyta</taxon>
        <taxon>Spermatophyta</taxon>
        <taxon>Magnoliopsida</taxon>
        <taxon>Liliopsida</taxon>
        <taxon>Zingiberales</taxon>
        <taxon>Cannaceae</taxon>
        <taxon>Canna</taxon>
    </lineage>
</organism>
<feature type="transmembrane region" description="Helical" evidence="1">
    <location>
        <begin position="271"/>
        <end position="293"/>
    </location>
</feature>
<evidence type="ECO:0000313" key="3">
    <source>
        <dbReference type="Proteomes" id="UP001327560"/>
    </source>
</evidence>
<proteinExistence type="predicted"/>
<name>A0AAQ3KXL6_9LILI</name>
<dbReference type="PANTHER" id="PTHR33133">
    <property type="entry name" value="OS08G0107100 PROTEIN-RELATED"/>
    <property type="match status" value="1"/>
</dbReference>
<feature type="transmembrane region" description="Helical" evidence="1">
    <location>
        <begin position="180"/>
        <end position="207"/>
    </location>
</feature>
<keyword evidence="1" id="KW-1133">Transmembrane helix</keyword>
<keyword evidence="3" id="KW-1185">Reference proteome</keyword>